<sequence length="109" mass="13033">MHVSFWPSNCKVCQTQKTRKDNPRELVDGNVWRFETILIWMQLYADVHGTTIYIFNGGITFLTEPYGVRFLLMENQGGAQEYAVKALILSWPKRRERRIEMFFIFIRLR</sequence>
<dbReference type="AlphaFoldDB" id="A0A5S9XH06"/>
<evidence type="ECO:0000313" key="1">
    <source>
        <dbReference type="EMBL" id="CAA0384187.1"/>
    </source>
</evidence>
<dbReference type="Proteomes" id="UP000434276">
    <property type="component" value="Unassembled WGS sequence"/>
</dbReference>
<proteinExistence type="predicted"/>
<evidence type="ECO:0000313" key="2">
    <source>
        <dbReference type="Proteomes" id="UP000434276"/>
    </source>
</evidence>
<dbReference type="EMBL" id="CACSHJ010000089">
    <property type="protein sequence ID" value="CAA0384187.1"/>
    <property type="molecule type" value="Genomic_DNA"/>
</dbReference>
<reference evidence="1 2" key="1">
    <citation type="submission" date="2019-12" db="EMBL/GenBank/DDBJ databases">
        <authorList>
            <person name="Jiao W.-B."/>
            <person name="Schneeberger K."/>
        </authorList>
    </citation>
    <scope>NUCLEOTIDE SEQUENCE [LARGE SCALE GENOMIC DNA]</scope>
    <source>
        <strain evidence="2">cv. C24</strain>
    </source>
</reference>
<protein>
    <submittedName>
        <fullName evidence="1">Uncharacterized protein</fullName>
    </submittedName>
</protein>
<name>A0A5S9XH06_ARATH</name>
<organism evidence="1 2">
    <name type="scientific">Arabidopsis thaliana</name>
    <name type="common">Mouse-ear cress</name>
    <dbReference type="NCBI Taxonomy" id="3702"/>
    <lineage>
        <taxon>Eukaryota</taxon>
        <taxon>Viridiplantae</taxon>
        <taxon>Streptophyta</taxon>
        <taxon>Embryophyta</taxon>
        <taxon>Tracheophyta</taxon>
        <taxon>Spermatophyta</taxon>
        <taxon>Magnoliopsida</taxon>
        <taxon>eudicotyledons</taxon>
        <taxon>Gunneridae</taxon>
        <taxon>Pentapetalae</taxon>
        <taxon>rosids</taxon>
        <taxon>malvids</taxon>
        <taxon>Brassicales</taxon>
        <taxon>Brassicaceae</taxon>
        <taxon>Camelineae</taxon>
        <taxon>Arabidopsis</taxon>
    </lineage>
</organism>
<gene>
    <name evidence="1" type="ORF">C24_LOCUS14379</name>
</gene>
<accession>A0A5S9XH06</accession>